<feature type="region of interest" description="Disordered" evidence="1">
    <location>
        <begin position="33"/>
        <end position="52"/>
    </location>
</feature>
<name>A0A2P4UIV6_9ACTN</name>
<feature type="compositionally biased region" description="Polar residues" evidence="1">
    <location>
        <begin position="75"/>
        <end position="92"/>
    </location>
</feature>
<keyword evidence="2" id="KW-0732">Signal</keyword>
<evidence type="ECO:0000313" key="4">
    <source>
        <dbReference type="Proteomes" id="UP000242367"/>
    </source>
</evidence>
<keyword evidence="4" id="KW-1185">Reference proteome</keyword>
<proteinExistence type="predicted"/>
<dbReference type="RefSeq" id="WP_103564056.1">
    <property type="nucleotide sequence ID" value="NZ_MTBP01000002.1"/>
</dbReference>
<sequence length="147" mass="14333" precursor="true">MNSAQFPPAPRTARRRYFAAGLAAVALLAGACGGSDGKKKADPSPSPKSSAQAFVDCMRSHGLKNFPAPGPGGQLQLSKDSGIDPNSKTFTEASKACQPLAPKGAPASANPQQGGPGGAPPGGPGGPGGPGAPSGPVQIKSSPPPTK</sequence>
<feature type="compositionally biased region" description="Low complexity" evidence="1">
    <location>
        <begin position="104"/>
        <end position="113"/>
    </location>
</feature>
<evidence type="ECO:0000256" key="1">
    <source>
        <dbReference type="SAM" id="MobiDB-lite"/>
    </source>
</evidence>
<dbReference type="Proteomes" id="UP000242367">
    <property type="component" value="Unassembled WGS sequence"/>
</dbReference>
<organism evidence="3 4">
    <name type="scientific">Actinomadura rubteroloni</name>
    <dbReference type="NCBI Taxonomy" id="1926885"/>
    <lineage>
        <taxon>Bacteria</taxon>
        <taxon>Bacillati</taxon>
        <taxon>Actinomycetota</taxon>
        <taxon>Actinomycetes</taxon>
        <taxon>Streptosporangiales</taxon>
        <taxon>Thermomonosporaceae</taxon>
        <taxon>Actinomadura</taxon>
    </lineage>
</organism>
<feature type="region of interest" description="Disordered" evidence="1">
    <location>
        <begin position="61"/>
        <end position="147"/>
    </location>
</feature>
<dbReference type="AlphaFoldDB" id="A0A2P4UIV6"/>
<feature type="signal peptide" evidence="2">
    <location>
        <begin position="1"/>
        <end position="31"/>
    </location>
</feature>
<gene>
    <name evidence="3" type="ORF">BTM25_36400</name>
</gene>
<reference evidence="3 4" key="1">
    <citation type="journal article" date="2017" name="Chemistry">
        <title>Isolation, Biosynthesis and Chemical Modifications of Rubterolones A-F: Rare Tropolone Alkaloids from Actinomadura sp. 5-2.</title>
        <authorList>
            <person name="Guo H."/>
            <person name="Benndorf R."/>
            <person name="Leichnitz D."/>
            <person name="Klassen J.L."/>
            <person name="Vollmers J."/>
            <person name="Gorls H."/>
            <person name="Steinacker M."/>
            <person name="Weigel C."/>
            <person name="Dahse H.M."/>
            <person name="Kaster A.K."/>
            <person name="de Beer Z.W."/>
            <person name="Poulsen M."/>
            <person name="Beemelmanns C."/>
        </authorList>
    </citation>
    <scope>NUCLEOTIDE SEQUENCE [LARGE SCALE GENOMIC DNA]</scope>
    <source>
        <strain evidence="3 4">5-2</strain>
    </source>
</reference>
<protein>
    <submittedName>
        <fullName evidence="3">Uncharacterized protein</fullName>
    </submittedName>
</protein>
<evidence type="ECO:0000256" key="2">
    <source>
        <dbReference type="SAM" id="SignalP"/>
    </source>
</evidence>
<accession>A0A2P4UIV6</accession>
<dbReference type="EMBL" id="MTBP01000002">
    <property type="protein sequence ID" value="POM24999.1"/>
    <property type="molecule type" value="Genomic_DNA"/>
</dbReference>
<comment type="caution">
    <text evidence="3">The sequence shown here is derived from an EMBL/GenBank/DDBJ whole genome shotgun (WGS) entry which is preliminary data.</text>
</comment>
<evidence type="ECO:0000313" key="3">
    <source>
        <dbReference type="EMBL" id="POM24999.1"/>
    </source>
</evidence>
<feature type="chain" id="PRO_5038969639" evidence="2">
    <location>
        <begin position="32"/>
        <end position="147"/>
    </location>
</feature>